<dbReference type="InterPro" id="IPR050329">
    <property type="entry name" value="GLI_C2H2-zinc-finger"/>
</dbReference>
<feature type="domain" description="C2H2-type" evidence="6">
    <location>
        <begin position="508"/>
        <end position="530"/>
    </location>
</feature>
<evidence type="ECO:0000313" key="7">
    <source>
        <dbReference type="Proteomes" id="UP001652621"/>
    </source>
</evidence>
<dbReference type="RefSeq" id="XP_005191279.2">
    <property type="nucleotide sequence ID" value="XM_005191222.4"/>
</dbReference>
<evidence type="ECO:0000256" key="2">
    <source>
        <dbReference type="ARBA" id="ARBA00022737"/>
    </source>
</evidence>
<feature type="domain" description="C2H2-type" evidence="6">
    <location>
        <begin position="616"/>
        <end position="639"/>
    </location>
</feature>
<feature type="domain" description="C2H2-type" evidence="6">
    <location>
        <begin position="588"/>
        <end position="615"/>
    </location>
</feature>
<dbReference type="VEuPathDB" id="VectorBase:MDOMA2_017885"/>
<dbReference type="Pfam" id="PF12874">
    <property type="entry name" value="zf-met"/>
    <property type="match status" value="1"/>
</dbReference>
<feature type="domain" description="C2H2-type" evidence="6">
    <location>
        <begin position="451"/>
        <end position="478"/>
    </location>
</feature>
<dbReference type="PANTHER" id="PTHR19818:SF163">
    <property type="entry name" value="C2H2-TYPE DOMAIN-CONTAINING PROTEIN"/>
    <property type="match status" value="1"/>
</dbReference>
<feature type="domain" description="C2H2-type" evidence="6">
    <location>
        <begin position="276"/>
        <end position="303"/>
    </location>
</feature>
<dbReference type="Pfam" id="PF00096">
    <property type="entry name" value="zf-C2H2"/>
    <property type="match status" value="6"/>
</dbReference>
<dbReference type="SUPFAM" id="SSF57667">
    <property type="entry name" value="beta-beta-alpha zinc fingers"/>
    <property type="match status" value="7"/>
</dbReference>
<gene>
    <name evidence="8" type="primary">LOC101894403</name>
</gene>
<dbReference type="VEuPathDB" id="VectorBase:MDOA014925"/>
<evidence type="ECO:0000313" key="8">
    <source>
        <dbReference type="RefSeq" id="XP_005191279.2"/>
    </source>
</evidence>
<organism evidence="7 8">
    <name type="scientific">Musca domestica</name>
    <name type="common">House fly</name>
    <dbReference type="NCBI Taxonomy" id="7370"/>
    <lineage>
        <taxon>Eukaryota</taxon>
        <taxon>Metazoa</taxon>
        <taxon>Ecdysozoa</taxon>
        <taxon>Arthropoda</taxon>
        <taxon>Hexapoda</taxon>
        <taxon>Insecta</taxon>
        <taxon>Pterygota</taxon>
        <taxon>Neoptera</taxon>
        <taxon>Endopterygota</taxon>
        <taxon>Diptera</taxon>
        <taxon>Brachycera</taxon>
        <taxon>Muscomorpha</taxon>
        <taxon>Muscoidea</taxon>
        <taxon>Muscidae</taxon>
        <taxon>Musca</taxon>
    </lineage>
</organism>
<dbReference type="PROSITE" id="PS50157">
    <property type="entry name" value="ZINC_FINGER_C2H2_2"/>
    <property type="match status" value="13"/>
</dbReference>
<feature type="domain" description="C2H2-type" evidence="6">
    <location>
        <begin position="94"/>
        <end position="122"/>
    </location>
</feature>
<evidence type="ECO:0000256" key="4">
    <source>
        <dbReference type="ARBA" id="ARBA00022833"/>
    </source>
</evidence>
<keyword evidence="1" id="KW-0479">Metal-binding</keyword>
<accession>A0A9J7D1N9</accession>
<reference evidence="8" key="1">
    <citation type="submission" date="2025-08" db="UniProtKB">
        <authorList>
            <consortium name="RefSeq"/>
        </authorList>
    </citation>
    <scope>IDENTIFICATION</scope>
    <source>
        <strain evidence="8">Aabys</strain>
        <tissue evidence="8">Whole body</tissue>
    </source>
</reference>
<dbReference type="InterPro" id="IPR013087">
    <property type="entry name" value="Znf_C2H2_type"/>
</dbReference>
<keyword evidence="2" id="KW-0677">Repeat</keyword>
<dbReference type="InterPro" id="IPR036236">
    <property type="entry name" value="Znf_C2H2_sf"/>
</dbReference>
<dbReference type="OrthoDB" id="6077919at2759"/>
<keyword evidence="4" id="KW-0862">Zinc</keyword>
<feature type="domain" description="C2H2-type" evidence="6">
    <location>
        <begin position="677"/>
        <end position="705"/>
    </location>
</feature>
<proteinExistence type="predicted"/>
<dbReference type="SMART" id="SM00355">
    <property type="entry name" value="ZnF_C2H2"/>
    <property type="match status" value="16"/>
</dbReference>
<dbReference type="GeneID" id="101894403"/>
<feature type="domain" description="C2H2-type" evidence="6">
    <location>
        <begin position="649"/>
        <end position="676"/>
    </location>
</feature>
<dbReference type="eggNOG" id="KOG1721">
    <property type="taxonomic scope" value="Eukaryota"/>
</dbReference>
<feature type="domain" description="C2H2-type" evidence="6">
    <location>
        <begin position="335"/>
        <end position="362"/>
    </location>
</feature>
<evidence type="ECO:0000256" key="5">
    <source>
        <dbReference type="PROSITE-ProRule" id="PRU00042"/>
    </source>
</evidence>
<dbReference type="Proteomes" id="UP001652621">
    <property type="component" value="Unplaced"/>
</dbReference>
<keyword evidence="7" id="KW-1185">Reference proteome</keyword>
<feature type="domain" description="C2H2-type" evidence="6">
    <location>
        <begin position="157"/>
        <end position="185"/>
    </location>
</feature>
<name>A0A9J7D1N9_MUSDO</name>
<feature type="domain" description="C2H2-type" evidence="6">
    <location>
        <begin position="304"/>
        <end position="331"/>
    </location>
</feature>
<dbReference type="PROSITE" id="PS00028">
    <property type="entry name" value="ZINC_FINGER_C2H2_1"/>
    <property type="match status" value="13"/>
</dbReference>
<keyword evidence="3 5" id="KW-0863">Zinc-finger</keyword>
<sequence length="705" mass="82740">MVHIEILSIEQLPPKICVICNIVISDAQDLCRHYQEHRLKYLSNIDDDDMSEETASNDSFQLDEFLIFPSSKNLSQNTPQREESKVKGKSSESLTCPICNKKFTHLSSRNRHVKQQHEQQQRFECDLCDLDFSTPFNLRNHQKKIHFANFVKIGNVIKCPHCPRKYKIEAALIKHILSTHKKDKRPNEVSESQAEELEPLDNDPQILADNVLNELKQLHSALSITDGDNGTTLQTNTEIDEAFVDHVIIKDRLNPQRIVVAMYKVQRIKRDKYFYYICEFCGKEFRKGNGYLRHRRVHTKYRPYICVVCKKSFSTQTELKRHCVTHSQEGKQKLYKCPQCCKQFATIAQFDKHLSFHAPESVIVFSCQKCPKTFDSLNKYLKHSHEENDPELNMLKTLLPEPLCLLNGTTSEYLLQEKLKPAFKCLICGLQMDNLLSLKQHEQRHRNLSKHCCRICKRFYASELSLRIHARIHSSFRKFNCNQCSLTFRRSYDLKRHQLTAHCKEKNFKCRYCDKQFKTKQYCRKHMMTHLKQLIESNEQKQLNRTRSVQAIIHTNESEIVVSEIKMPVKNLNSNKSLDLQKEKQMLYSCTICCKMFQYKSQLKKHILTHSTLLPYKCELCQKGLKSAQSLRQHMFKRHEEGGREVTKVKCQVCGKLYANKKSLNVHIRLHTNERPFKCDFDLCNQTFRTSGHLVAHQKAKQHSL</sequence>
<feature type="domain" description="C2H2-type" evidence="6">
    <location>
        <begin position="479"/>
        <end position="507"/>
    </location>
</feature>
<evidence type="ECO:0000256" key="1">
    <source>
        <dbReference type="ARBA" id="ARBA00022723"/>
    </source>
</evidence>
<dbReference type="Gene3D" id="3.30.160.60">
    <property type="entry name" value="Classic Zinc Finger"/>
    <property type="match status" value="9"/>
</dbReference>
<protein>
    <submittedName>
        <fullName evidence="8">Zinc finger protein 91</fullName>
    </submittedName>
</protein>
<evidence type="ECO:0000256" key="3">
    <source>
        <dbReference type="ARBA" id="ARBA00022771"/>
    </source>
</evidence>
<feature type="domain" description="C2H2-type" evidence="6">
    <location>
        <begin position="123"/>
        <end position="146"/>
    </location>
</feature>
<evidence type="ECO:0000259" key="6">
    <source>
        <dbReference type="PROSITE" id="PS50157"/>
    </source>
</evidence>
<dbReference type="PANTHER" id="PTHR19818">
    <property type="entry name" value="ZINC FINGER PROTEIN ZIC AND GLI"/>
    <property type="match status" value="1"/>
</dbReference>